<keyword evidence="2" id="KW-1185">Reference proteome</keyword>
<accession>A0AAN9R6G0</accession>
<sequence length="221" mass="25249">MRNVGATFIRKYRRTKKRVQRIEPGFKSLRAEATRERNAPGYGGYTLAGSLKIYSSNCLFVEPENFQPRMESLPRPECALPKVAYALSNLKPMYLLPSEKRTRDKQSRSSLLFMHTRRSITLTVTCALAIPSTGDTRTNLLITLKMELHVMSIGLDIVKSLRKYQLMLDPPLVTIFSQAPSQTTLANLVRLSSDSVVTHLYGRDYYKDWLDQNSNRIPHSH</sequence>
<dbReference type="Proteomes" id="UP001367508">
    <property type="component" value="Unassembled WGS sequence"/>
</dbReference>
<dbReference type="EMBL" id="JAYMYQ010000001">
    <property type="protein sequence ID" value="KAK7360831.1"/>
    <property type="molecule type" value="Genomic_DNA"/>
</dbReference>
<reference evidence="1 2" key="1">
    <citation type="submission" date="2024-01" db="EMBL/GenBank/DDBJ databases">
        <title>The genomes of 5 underutilized Papilionoideae crops provide insights into root nodulation and disease resistanc.</title>
        <authorList>
            <person name="Jiang F."/>
        </authorList>
    </citation>
    <scope>NUCLEOTIDE SEQUENCE [LARGE SCALE GENOMIC DNA]</scope>
    <source>
        <strain evidence="1">LVBAO_FW01</strain>
        <tissue evidence="1">Leaves</tissue>
    </source>
</reference>
<name>A0AAN9R6G0_CANGL</name>
<evidence type="ECO:0000313" key="1">
    <source>
        <dbReference type="EMBL" id="KAK7360831.1"/>
    </source>
</evidence>
<organism evidence="1 2">
    <name type="scientific">Canavalia gladiata</name>
    <name type="common">Sword bean</name>
    <name type="synonym">Dolichos gladiatus</name>
    <dbReference type="NCBI Taxonomy" id="3824"/>
    <lineage>
        <taxon>Eukaryota</taxon>
        <taxon>Viridiplantae</taxon>
        <taxon>Streptophyta</taxon>
        <taxon>Embryophyta</taxon>
        <taxon>Tracheophyta</taxon>
        <taxon>Spermatophyta</taxon>
        <taxon>Magnoliopsida</taxon>
        <taxon>eudicotyledons</taxon>
        <taxon>Gunneridae</taxon>
        <taxon>Pentapetalae</taxon>
        <taxon>rosids</taxon>
        <taxon>fabids</taxon>
        <taxon>Fabales</taxon>
        <taxon>Fabaceae</taxon>
        <taxon>Papilionoideae</taxon>
        <taxon>50 kb inversion clade</taxon>
        <taxon>NPAAA clade</taxon>
        <taxon>indigoferoid/millettioid clade</taxon>
        <taxon>Phaseoleae</taxon>
        <taxon>Canavalia</taxon>
    </lineage>
</organism>
<evidence type="ECO:0000313" key="2">
    <source>
        <dbReference type="Proteomes" id="UP001367508"/>
    </source>
</evidence>
<comment type="caution">
    <text evidence="1">The sequence shown here is derived from an EMBL/GenBank/DDBJ whole genome shotgun (WGS) entry which is preliminary data.</text>
</comment>
<gene>
    <name evidence="1" type="ORF">VNO77_02846</name>
</gene>
<dbReference type="AlphaFoldDB" id="A0AAN9R6G0"/>
<protein>
    <submittedName>
        <fullName evidence="1">Uncharacterized protein</fullName>
    </submittedName>
</protein>
<proteinExistence type="predicted"/>